<keyword evidence="3" id="KW-1185">Reference proteome</keyword>
<organism evidence="2 3">
    <name type="scientific">Spongiactinospora rosea</name>
    <dbReference type="NCBI Taxonomy" id="2248750"/>
    <lineage>
        <taxon>Bacteria</taxon>
        <taxon>Bacillati</taxon>
        <taxon>Actinomycetota</taxon>
        <taxon>Actinomycetes</taxon>
        <taxon>Streptosporangiales</taxon>
        <taxon>Streptosporangiaceae</taxon>
        <taxon>Spongiactinospora</taxon>
    </lineage>
</organism>
<protein>
    <submittedName>
        <fullName evidence="2">GNAT family N-acetyltransferase</fullName>
    </submittedName>
</protein>
<reference evidence="2 3" key="1">
    <citation type="submission" date="2018-06" db="EMBL/GenBank/DDBJ databases">
        <title>Sphaerisporangium craniellae sp. nov., isolated from a marine sponge in the South China Sea.</title>
        <authorList>
            <person name="Li L."/>
        </authorList>
    </citation>
    <scope>NUCLEOTIDE SEQUENCE [LARGE SCALE GENOMIC DNA]</scope>
    <source>
        <strain evidence="2 3">LHW63015</strain>
    </source>
</reference>
<accession>A0A366LYU0</accession>
<evidence type="ECO:0000313" key="2">
    <source>
        <dbReference type="EMBL" id="RBQ18750.1"/>
    </source>
</evidence>
<evidence type="ECO:0000259" key="1">
    <source>
        <dbReference type="PROSITE" id="PS51186"/>
    </source>
</evidence>
<keyword evidence="2" id="KW-0808">Transferase</keyword>
<dbReference type="SUPFAM" id="SSF55729">
    <property type="entry name" value="Acyl-CoA N-acyltransferases (Nat)"/>
    <property type="match status" value="1"/>
</dbReference>
<name>A0A366LYU0_9ACTN</name>
<feature type="domain" description="N-acetyltransferase" evidence="1">
    <location>
        <begin position="2"/>
        <end position="162"/>
    </location>
</feature>
<dbReference type="Gene3D" id="3.40.630.30">
    <property type="match status" value="1"/>
</dbReference>
<dbReference type="AlphaFoldDB" id="A0A366LYU0"/>
<comment type="caution">
    <text evidence="2">The sequence shown here is derived from an EMBL/GenBank/DDBJ whole genome shotgun (WGS) entry which is preliminary data.</text>
</comment>
<sequence>MLVMRPATAADRPAAREMISARCAWMEERGMPSWRARLDDLVSHCDNRYGDVWVLEKDGQRIIGRTTLQEHGPPWGWTEQEKAEPSLYMSTSVTDPAFRAIKPGRLMAWWAVDRAAELGLTWVRRDCLLPELAKYYLTQGYDLVREADFKGHRLFMMAREAGRLDLSELLHT</sequence>
<dbReference type="OrthoDB" id="4095657at2"/>
<dbReference type="EMBL" id="QMEY01000007">
    <property type="protein sequence ID" value="RBQ18750.1"/>
    <property type="molecule type" value="Genomic_DNA"/>
</dbReference>
<dbReference type="PROSITE" id="PS51186">
    <property type="entry name" value="GNAT"/>
    <property type="match status" value="1"/>
</dbReference>
<proteinExistence type="predicted"/>
<gene>
    <name evidence="2" type="ORF">DP939_19375</name>
</gene>
<evidence type="ECO:0000313" key="3">
    <source>
        <dbReference type="Proteomes" id="UP000253303"/>
    </source>
</evidence>
<dbReference type="GO" id="GO:0016747">
    <property type="term" value="F:acyltransferase activity, transferring groups other than amino-acyl groups"/>
    <property type="evidence" value="ECO:0007669"/>
    <property type="project" value="InterPro"/>
</dbReference>
<dbReference type="InterPro" id="IPR000182">
    <property type="entry name" value="GNAT_dom"/>
</dbReference>
<dbReference type="Proteomes" id="UP000253303">
    <property type="component" value="Unassembled WGS sequence"/>
</dbReference>
<dbReference type="InterPro" id="IPR016181">
    <property type="entry name" value="Acyl_CoA_acyltransferase"/>
</dbReference>